<dbReference type="RefSeq" id="WP_170038844.1">
    <property type="nucleotide sequence ID" value="NZ_JABDTL010000002.1"/>
</dbReference>
<keyword evidence="7" id="KW-0276">Fatty acid metabolism</keyword>
<dbReference type="SUPFAM" id="SSF53901">
    <property type="entry name" value="Thiolase-like"/>
    <property type="match status" value="2"/>
</dbReference>
<comment type="function">
    <text evidence="11">Involved in the type II fatty acid elongation cycle. Catalyzes the elongation of a wide range of acyl-ACP by the addition of two carbons from malonyl-ACP to an acyl acceptor. Can efficiently catalyze the conversion of palmitoleoyl-ACP (cis-hexadec-9-enoyl-ACP) to cis-vaccenoyl-ACP (cis-octadec-11-enoyl-ACP), an essential step in the thermal regulation of fatty acid composition.</text>
</comment>
<feature type="active site" description="For beta-ketoacyl synthase activity" evidence="12">
    <location>
        <position position="172"/>
    </location>
</feature>
<name>A0A841H3Y4_9BACT</name>
<evidence type="ECO:0000256" key="13">
    <source>
        <dbReference type="RuleBase" id="RU003694"/>
    </source>
</evidence>
<keyword evidence="16" id="KW-1185">Reference proteome</keyword>
<dbReference type="FunFam" id="3.40.47.10:FF:000009">
    <property type="entry name" value="3-oxoacyl-[acyl-carrier-protein] synthase 2"/>
    <property type="match status" value="1"/>
</dbReference>
<keyword evidence="9 11" id="KW-0275">Fatty acid biosynthesis</keyword>
<dbReference type="GO" id="GO:0004315">
    <property type="term" value="F:3-oxoacyl-[acyl-carrier-protein] synthase activity"/>
    <property type="evidence" value="ECO:0007669"/>
    <property type="project" value="UniProtKB-UniRule"/>
</dbReference>
<evidence type="ECO:0000313" key="16">
    <source>
        <dbReference type="Proteomes" id="UP000582837"/>
    </source>
</evidence>
<dbReference type="InterPro" id="IPR000794">
    <property type="entry name" value="Beta-ketoacyl_synthase"/>
</dbReference>
<evidence type="ECO:0000256" key="2">
    <source>
        <dbReference type="ARBA" id="ARBA00008467"/>
    </source>
</evidence>
<comment type="catalytic activity">
    <reaction evidence="11">
        <text>a fatty acyl-[ACP] + malonyl-[ACP] + H(+) = a 3-oxoacyl-[ACP] + holo-[ACP] + CO2</text>
        <dbReference type="Rhea" id="RHEA:22836"/>
        <dbReference type="Rhea" id="RHEA-COMP:9623"/>
        <dbReference type="Rhea" id="RHEA-COMP:9685"/>
        <dbReference type="Rhea" id="RHEA-COMP:9916"/>
        <dbReference type="Rhea" id="RHEA-COMP:14125"/>
        <dbReference type="ChEBI" id="CHEBI:15378"/>
        <dbReference type="ChEBI" id="CHEBI:16526"/>
        <dbReference type="ChEBI" id="CHEBI:64479"/>
        <dbReference type="ChEBI" id="CHEBI:78449"/>
        <dbReference type="ChEBI" id="CHEBI:78776"/>
        <dbReference type="ChEBI" id="CHEBI:138651"/>
    </reaction>
</comment>
<evidence type="ECO:0000259" key="14">
    <source>
        <dbReference type="PROSITE" id="PS52004"/>
    </source>
</evidence>
<evidence type="ECO:0000256" key="1">
    <source>
        <dbReference type="ARBA" id="ARBA00005194"/>
    </source>
</evidence>
<dbReference type="GO" id="GO:0006633">
    <property type="term" value="P:fatty acid biosynthetic process"/>
    <property type="evidence" value="ECO:0007669"/>
    <property type="project" value="UniProtKB-UniRule"/>
</dbReference>
<evidence type="ECO:0000256" key="7">
    <source>
        <dbReference type="ARBA" id="ARBA00022832"/>
    </source>
</evidence>
<dbReference type="PANTHER" id="PTHR11712:SF336">
    <property type="entry name" value="3-OXOACYL-[ACYL-CARRIER-PROTEIN] SYNTHASE, MITOCHONDRIAL"/>
    <property type="match status" value="1"/>
</dbReference>
<evidence type="ECO:0000256" key="3">
    <source>
        <dbReference type="ARBA" id="ARBA00012356"/>
    </source>
</evidence>
<evidence type="ECO:0000256" key="10">
    <source>
        <dbReference type="ARBA" id="ARBA00023315"/>
    </source>
</evidence>
<dbReference type="InterPro" id="IPR014031">
    <property type="entry name" value="Ketoacyl_synth_C"/>
</dbReference>
<dbReference type="InterPro" id="IPR018201">
    <property type="entry name" value="Ketoacyl_synth_AS"/>
</dbReference>
<dbReference type="PIRSF" id="PIRSF000447">
    <property type="entry name" value="KAS_II"/>
    <property type="match status" value="1"/>
</dbReference>
<dbReference type="Pfam" id="PF02801">
    <property type="entry name" value="Ketoacyl-synt_C"/>
    <property type="match status" value="1"/>
</dbReference>
<comment type="catalytic activity">
    <reaction evidence="11">
        <text>(9Z)-hexadecenoyl-[ACP] + malonyl-[ACP] + H(+) = 3-oxo-(11Z)-octadecenoyl-[ACP] + holo-[ACP] + CO2</text>
        <dbReference type="Rhea" id="RHEA:55040"/>
        <dbReference type="Rhea" id="RHEA-COMP:9623"/>
        <dbReference type="Rhea" id="RHEA-COMP:9685"/>
        <dbReference type="Rhea" id="RHEA-COMP:10800"/>
        <dbReference type="Rhea" id="RHEA-COMP:14074"/>
        <dbReference type="ChEBI" id="CHEBI:15378"/>
        <dbReference type="ChEBI" id="CHEBI:16526"/>
        <dbReference type="ChEBI" id="CHEBI:64479"/>
        <dbReference type="ChEBI" id="CHEBI:78449"/>
        <dbReference type="ChEBI" id="CHEBI:83989"/>
        <dbReference type="ChEBI" id="CHEBI:138538"/>
        <dbReference type="EC" id="2.3.1.179"/>
    </reaction>
</comment>
<dbReference type="SMART" id="SM00825">
    <property type="entry name" value="PKS_KS"/>
    <property type="match status" value="1"/>
</dbReference>
<comment type="similarity">
    <text evidence="2 11 13">Belongs to the thiolase-like superfamily. Beta-ketoacyl-ACP synthases family.</text>
</comment>
<dbReference type="UniPathway" id="UPA00094"/>
<dbReference type="GO" id="GO:0005829">
    <property type="term" value="C:cytosol"/>
    <property type="evidence" value="ECO:0007669"/>
    <property type="project" value="TreeGrafter"/>
</dbReference>
<comment type="pathway">
    <text evidence="1 11">Lipid metabolism; fatty acid biosynthesis.</text>
</comment>
<dbReference type="Pfam" id="PF00109">
    <property type="entry name" value="ketoacyl-synt"/>
    <property type="match status" value="1"/>
</dbReference>
<evidence type="ECO:0000313" key="15">
    <source>
        <dbReference type="EMBL" id="MBB6072688.1"/>
    </source>
</evidence>
<accession>A0A841H3Y4</accession>
<comment type="caution">
    <text evidence="15">The sequence shown here is derived from an EMBL/GenBank/DDBJ whole genome shotgun (WGS) entry which is preliminary data.</text>
</comment>
<evidence type="ECO:0000256" key="5">
    <source>
        <dbReference type="ARBA" id="ARBA00022516"/>
    </source>
</evidence>
<dbReference type="PROSITE" id="PS52004">
    <property type="entry name" value="KS3_2"/>
    <property type="match status" value="1"/>
</dbReference>
<dbReference type="InterPro" id="IPR014030">
    <property type="entry name" value="Ketoacyl_synth_N"/>
</dbReference>
<dbReference type="EMBL" id="JACHIA010000017">
    <property type="protein sequence ID" value="MBB6072688.1"/>
    <property type="molecule type" value="Genomic_DNA"/>
</dbReference>
<sequence length="422" mass="44095">MPTQRTPGERVVVTGLGVVSPVGIGVEESWKNLMAGVSGAATITAFDSSAFSTTFACEVKGFRATDHMDRKLANRTDLFTHYAVASAAEAIRDAGLRPEAMTQDARDRTGVIFGSGQGGLRTFQEQTRAYLEGGPRRLSPFFVPMMIVDMAPGIISMQYGFRGPNHSVVSACATGNHNLADAMMAIQRGEADVMITGGSEASICELGLGGFAAMRALSTRNDAPERASRPFDADRDGFVMGEGAGALVLESLAHARARGARIHAEVLAVGAAADAYHMTAPHPEGAGAVLAMRRALAQAGVNAGEVGTINMHGTSTPLGDASESAAIRTVFGEHADRITPTSTKSMTGHMLGAAGAMEAVASVLSLVHQAVPPTINFQWADPGCDLPYALNQAVHRPISLALSNAFGFGGHNTTAVFRAWEE</sequence>
<evidence type="ECO:0000256" key="9">
    <source>
        <dbReference type="ARBA" id="ARBA00023160"/>
    </source>
</evidence>
<evidence type="ECO:0000256" key="8">
    <source>
        <dbReference type="ARBA" id="ARBA00023098"/>
    </source>
</evidence>
<evidence type="ECO:0000256" key="12">
    <source>
        <dbReference type="PIRSR" id="PIRSR000447-1"/>
    </source>
</evidence>
<dbReference type="EC" id="2.3.1.179" evidence="3 11"/>
<gene>
    <name evidence="15" type="ORF">HNQ61_004351</name>
</gene>
<evidence type="ECO:0000256" key="6">
    <source>
        <dbReference type="ARBA" id="ARBA00022679"/>
    </source>
</evidence>
<keyword evidence="5 11" id="KW-0444">Lipid biosynthesis</keyword>
<dbReference type="InterPro" id="IPR016039">
    <property type="entry name" value="Thiolase-like"/>
</dbReference>
<dbReference type="InterPro" id="IPR017568">
    <property type="entry name" value="3-oxoacyl-ACP_synth-2"/>
</dbReference>
<evidence type="ECO:0000256" key="11">
    <source>
        <dbReference type="PIRNR" id="PIRNR000447"/>
    </source>
</evidence>
<proteinExistence type="inferred from homology"/>
<dbReference type="AlphaFoldDB" id="A0A841H3Y4"/>
<dbReference type="NCBIfam" id="TIGR03150">
    <property type="entry name" value="fabF"/>
    <property type="match status" value="1"/>
</dbReference>
<feature type="domain" description="Ketosynthase family 3 (KS3)" evidence="14">
    <location>
        <begin position="8"/>
        <end position="419"/>
    </location>
</feature>
<keyword evidence="6 11" id="KW-0808">Transferase</keyword>
<dbReference type="PROSITE" id="PS00606">
    <property type="entry name" value="KS3_1"/>
    <property type="match status" value="1"/>
</dbReference>
<keyword evidence="8" id="KW-0443">Lipid metabolism</keyword>
<organism evidence="15 16">
    <name type="scientific">Longimicrobium terrae</name>
    <dbReference type="NCBI Taxonomy" id="1639882"/>
    <lineage>
        <taxon>Bacteria</taxon>
        <taxon>Pseudomonadati</taxon>
        <taxon>Gemmatimonadota</taxon>
        <taxon>Longimicrobiia</taxon>
        <taxon>Longimicrobiales</taxon>
        <taxon>Longimicrobiaceae</taxon>
        <taxon>Longimicrobium</taxon>
    </lineage>
</organism>
<dbReference type="InterPro" id="IPR020841">
    <property type="entry name" value="PKS_Beta-ketoAc_synthase_dom"/>
</dbReference>
<dbReference type="PANTHER" id="PTHR11712">
    <property type="entry name" value="POLYKETIDE SYNTHASE-RELATED"/>
    <property type="match status" value="1"/>
</dbReference>
<dbReference type="NCBIfam" id="NF005589">
    <property type="entry name" value="PRK07314.1"/>
    <property type="match status" value="1"/>
</dbReference>
<dbReference type="Gene3D" id="3.40.47.10">
    <property type="match status" value="1"/>
</dbReference>
<dbReference type="CDD" id="cd00834">
    <property type="entry name" value="KAS_I_II"/>
    <property type="match status" value="1"/>
</dbReference>
<reference evidence="15 16" key="1">
    <citation type="submission" date="2020-08" db="EMBL/GenBank/DDBJ databases">
        <title>Genomic Encyclopedia of Type Strains, Phase IV (KMG-IV): sequencing the most valuable type-strain genomes for metagenomic binning, comparative biology and taxonomic classification.</title>
        <authorList>
            <person name="Goeker M."/>
        </authorList>
    </citation>
    <scope>NUCLEOTIDE SEQUENCE [LARGE SCALE GENOMIC DNA]</scope>
    <source>
        <strain evidence="15 16">DSM 29007</strain>
    </source>
</reference>
<evidence type="ECO:0000256" key="4">
    <source>
        <dbReference type="ARBA" id="ARBA00014657"/>
    </source>
</evidence>
<dbReference type="Proteomes" id="UP000582837">
    <property type="component" value="Unassembled WGS sequence"/>
</dbReference>
<protein>
    <recommendedName>
        <fullName evidence="4 11">3-oxoacyl-[acyl-carrier-protein] synthase 2</fullName>
        <ecNumber evidence="3 11">2.3.1.179</ecNumber>
    </recommendedName>
</protein>
<keyword evidence="10 11" id="KW-0012">Acyltransferase</keyword>